<comment type="caution">
    <text evidence="1">The sequence shown here is derived from an EMBL/GenBank/DDBJ whole genome shotgun (WGS) entry which is preliminary data.</text>
</comment>
<gene>
    <name evidence="1" type="ORF">ENT72_06765</name>
</gene>
<accession>A0A7C4RYT6</accession>
<reference evidence="1" key="1">
    <citation type="journal article" date="2020" name="mSystems">
        <title>Genome- and Community-Level Interaction Insights into Carbon Utilization and Element Cycling Functions of Hydrothermarchaeota in Hydrothermal Sediment.</title>
        <authorList>
            <person name="Zhou Z."/>
            <person name="Liu Y."/>
            <person name="Xu W."/>
            <person name="Pan J."/>
            <person name="Luo Z.H."/>
            <person name="Li M."/>
        </authorList>
    </citation>
    <scope>NUCLEOTIDE SEQUENCE [LARGE SCALE GENOMIC DNA]</scope>
    <source>
        <strain evidence="1">SpSt-604</strain>
    </source>
</reference>
<protein>
    <submittedName>
        <fullName evidence="1">Uncharacterized protein</fullName>
    </submittedName>
</protein>
<proteinExistence type="predicted"/>
<dbReference type="EMBL" id="DSZT01000214">
    <property type="protein sequence ID" value="HGU42598.1"/>
    <property type="molecule type" value="Genomic_DNA"/>
</dbReference>
<evidence type="ECO:0000313" key="1">
    <source>
        <dbReference type="EMBL" id="HGU42598.1"/>
    </source>
</evidence>
<dbReference type="AlphaFoldDB" id="A0A7C4RYT6"/>
<name>A0A7C4RYT6_FERPE</name>
<organism evidence="1">
    <name type="scientific">Fervidobacterium pennivorans</name>
    <dbReference type="NCBI Taxonomy" id="93466"/>
    <lineage>
        <taxon>Bacteria</taxon>
        <taxon>Thermotogati</taxon>
        <taxon>Thermotogota</taxon>
        <taxon>Thermotogae</taxon>
        <taxon>Thermotogales</taxon>
        <taxon>Fervidobacteriaceae</taxon>
        <taxon>Fervidobacterium</taxon>
    </lineage>
</organism>
<sequence length="128" mass="14822">MQPHRQPCKITGINEIRKHTLIMDACYSGSIIKDRPLAGVRVETRKIEEVIKQKRAVFINIKLRANRSIAGKAGRRMVYTLSYRRTRKRSWKGKRIDNNKGFIRIHKTRLDLLPALKCEDSSCGVLAY</sequence>